<dbReference type="Proteomes" id="UP000281474">
    <property type="component" value="Unassembled WGS sequence"/>
</dbReference>
<gene>
    <name evidence="1" type="ORF">D5018_08250</name>
</gene>
<evidence type="ECO:0000313" key="2">
    <source>
        <dbReference type="Proteomes" id="UP000281474"/>
    </source>
</evidence>
<sequence>MSADAVIAVNRFGLGARKGELEKASHDPVQYLIDQLQPISFNEKLPNSDQLSIHLANYQQQKRLIKKEPESEQAKDFAKQQKQIRKYLGGNFRALCCDTLLRSIHSDQSLAWRLLDFWSNHFSVTAQGQMMRVLAPTLEREAIAPHMFGSFHDMVLAVMHHPAMLVYLNNDKSFGPNSRIGKRGKGLNENLGRELMELHTMGVGSGYTQADVIEMAKGITGWSVARPQRDDTIGFMFRANGHEPGHRVLLGKTYRQGGEAQGIAMIKAVARHPATAKHVSTQLARHFVSDNPPESLIKKMTDRWMATDGNLKEVMITLIKSDEAWHQERQKFKSPREFVISTCRALNSSFGVHF</sequence>
<reference evidence="1 2" key="1">
    <citation type="submission" date="2018-09" db="EMBL/GenBank/DDBJ databases">
        <title>Phylogeny of the Shewanellaceae, and recommendation for two new genera, Pseudoshewanella and Parashewanella.</title>
        <authorList>
            <person name="Wang G."/>
        </authorList>
    </citation>
    <scope>NUCLEOTIDE SEQUENCE [LARGE SCALE GENOMIC DNA]</scope>
    <source>
        <strain evidence="1 2">C51</strain>
    </source>
</reference>
<dbReference type="OrthoDB" id="9772295at2"/>
<keyword evidence="2" id="KW-1185">Reference proteome</keyword>
<comment type="caution">
    <text evidence="1">The sequence shown here is derived from an EMBL/GenBank/DDBJ whole genome shotgun (WGS) entry which is preliminary data.</text>
</comment>
<dbReference type="AlphaFoldDB" id="A0A3L8Q001"/>
<dbReference type="Pfam" id="PF08811">
    <property type="entry name" value="DUF1800"/>
    <property type="match status" value="1"/>
</dbReference>
<dbReference type="EMBL" id="QZEI01000020">
    <property type="protein sequence ID" value="RLV60118.1"/>
    <property type="molecule type" value="Genomic_DNA"/>
</dbReference>
<proteinExistence type="predicted"/>
<protein>
    <submittedName>
        <fullName evidence="1">DUF1800 domain-containing protein</fullName>
    </submittedName>
</protein>
<dbReference type="InterPro" id="IPR014917">
    <property type="entry name" value="DUF1800"/>
</dbReference>
<dbReference type="RefSeq" id="WP_121838537.1">
    <property type="nucleotide sequence ID" value="NZ_ML014769.1"/>
</dbReference>
<organism evidence="1 2">
    <name type="scientific">Parashewanella curva</name>
    <dbReference type="NCBI Taxonomy" id="2338552"/>
    <lineage>
        <taxon>Bacteria</taxon>
        <taxon>Pseudomonadati</taxon>
        <taxon>Pseudomonadota</taxon>
        <taxon>Gammaproteobacteria</taxon>
        <taxon>Alteromonadales</taxon>
        <taxon>Shewanellaceae</taxon>
        <taxon>Parashewanella</taxon>
    </lineage>
</organism>
<evidence type="ECO:0000313" key="1">
    <source>
        <dbReference type="EMBL" id="RLV60118.1"/>
    </source>
</evidence>
<accession>A0A3L8Q001</accession>
<name>A0A3L8Q001_9GAMM</name>